<keyword evidence="1" id="KW-1133">Transmembrane helix</keyword>
<dbReference type="OrthoDB" id="3871806at2"/>
<evidence type="ECO:0000313" key="2">
    <source>
        <dbReference type="EMBL" id="GLW56939.1"/>
    </source>
</evidence>
<organism evidence="2 3">
    <name type="scientific">Kitasatospora phosalacinea</name>
    <dbReference type="NCBI Taxonomy" id="2065"/>
    <lineage>
        <taxon>Bacteria</taxon>
        <taxon>Bacillati</taxon>
        <taxon>Actinomycetota</taxon>
        <taxon>Actinomycetes</taxon>
        <taxon>Kitasatosporales</taxon>
        <taxon>Streptomycetaceae</taxon>
        <taxon>Kitasatospora</taxon>
    </lineage>
</organism>
<reference evidence="2" key="1">
    <citation type="submission" date="2023-02" db="EMBL/GenBank/DDBJ databases">
        <title>Kitasatospora phosalacinea NBRC 14362.</title>
        <authorList>
            <person name="Ichikawa N."/>
            <person name="Sato H."/>
            <person name="Tonouchi N."/>
        </authorList>
    </citation>
    <scope>NUCLEOTIDE SEQUENCE</scope>
    <source>
        <strain evidence="2">NBRC 14362</strain>
    </source>
</reference>
<gene>
    <name evidence="2" type="ORF">Kpho01_49500</name>
</gene>
<proteinExistence type="predicted"/>
<keyword evidence="1" id="KW-0812">Transmembrane</keyword>
<accession>A0A9W6UQB0</accession>
<dbReference type="EMBL" id="BSRX01000032">
    <property type="protein sequence ID" value="GLW56939.1"/>
    <property type="molecule type" value="Genomic_DNA"/>
</dbReference>
<name>A0A9W6UQB0_9ACTN</name>
<evidence type="ECO:0008006" key="4">
    <source>
        <dbReference type="Google" id="ProtNLM"/>
    </source>
</evidence>
<evidence type="ECO:0000313" key="3">
    <source>
        <dbReference type="Proteomes" id="UP001165143"/>
    </source>
</evidence>
<dbReference type="RefSeq" id="WP_033251094.1">
    <property type="nucleotide sequence ID" value="NZ_BSRX01000032.1"/>
</dbReference>
<evidence type="ECO:0000256" key="1">
    <source>
        <dbReference type="SAM" id="Phobius"/>
    </source>
</evidence>
<protein>
    <recommendedName>
        <fullName evidence="4">DUF4367 domain-containing protein</fullName>
    </recommendedName>
</protein>
<comment type="caution">
    <text evidence="2">The sequence shown here is derived from an EMBL/GenBank/DDBJ whole genome shotgun (WGS) entry which is preliminary data.</text>
</comment>
<sequence length="406" mass="42511">MSTDDELTAALPRALDGAAALAPDPVHERLAAGARRSGLRRQRRHVAAATGALAVAVLGAAAGFSAAGYGRSGADAPAASRHVRMSEQRFNELLTRLLPKGTLQPMDRAWTGGRDPHEMGSMLVFDDGAGASMLQIQVQYTGDPVDRVTCVDGFDVPSEGCERTVQPDGSVLVVDRLRSVSVPGLREWHGIWAAPDGRQVRLTEYNGRASTPVRDAPPLTEAQLAALVTSPLWTEAFAALTPVADAPDAGAPADARPSLSAEGSAALLDKLTPLLPAGTAVDVRDPAHTRLGLTADGRHSSLMVTYEPPSQRGLDELAALPQTLPTPLEVREPLPGGGTVVVNAFGNGKTATDVLLHWVVTVHYPDGAVLLLDEWNGEQFHAAAPGTPALDLAALKAVALSPSWRS</sequence>
<feature type="transmembrane region" description="Helical" evidence="1">
    <location>
        <begin position="46"/>
        <end position="69"/>
    </location>
</feature>
<keyword evidence="1" id="KW-0472">Membrane</keyword>
<dbReference type="Proteomes" id="UP001165143">
    <property type="component" value="Unassembled WGS sequence"/>
</dbReference>
<dbReference type="AlphaFoldDB" id="A0A9W6UQB0"/>